<dbReference type="InterPro" id="IPR009711">
    <property type="entry name" value="UPF0473"/>
</dbReference>
<name>A0ABR7ILC4_9FIRM</name>
<proteinExistence type="predicted"/>
<dbReference type="Pfam" id="PF06949">
    <property type="entry name" value="DUF1292"/>
    <property type="match status" value="1"/>
</dbReference>
<keyword evidence="2" id="KW-1185">Reference proteome</keyword>
<dbReference type="Proteomes" id="UP000649826">
    <property type="component" value="Unassembled WGS sequence"/>
</dbReference>
<sequence>MSENKEEIKTEISADNTASEYEVINIPISDGTEREFAIMDTFEVEGQNYMAVSLIEGDEIQEGVYIYRYQNAEDGDVIVEKITAPAEYKKVSKAYEQM</sequence>
<comment type="caution">
    <text evidence="1">The sequence shown here is derived from an EMBL/GenBank/DDBJ whole genome shotgun (WGS) entry which is preliminary data.</text>
</comment>
<evidence type="ECO:0000313" key="2">
    <source>
        <dbReference type="Proteomes" id="UP000649826"/>
    </source>
</evidence>
<evidence type="ECO:0000313" key="1">
    <source>
        <dbReference type="EMBL" id="MBC5780827.1"/>
    </source>
</evidence>
<dbReference type="RefSeq" id="WP_019160385.1">
    <property type="nucleotide sequence ID" value="NZ_JACOQG010000031.1"/>
</dbReference>
<accession>A0ABR7ILC4</accession>
<dbReference type="EMBL" id="JACOQG010000031">
    <property type="protein sequence ID" value="MBC5780827.1"/>
    <property type="molecule type" value="Genomic_DNA"/>
</dbReference>
<protein>
    <submittedName>
        <fullName evidence="1">DUF1292 domain-containing protein</fullName>
    </submittedName>
</protein>
<organism evidence="1 2">
    <name type="scientific">Blautia difficilis</name>
    <dbReference type="NCBI Taxonomy" id="2763027"/>
    <lineage>
        <taxon>Bacteria</taxon>
        <taxon>Bacillati</taxon>
        <taxon>Bacillota</taxon>
        <taxon>Clostridia</taxon>
        <taxon>Lachnospirales</taxon>
        <taxon>Lachnospiraceae</taxon>
        <taxon>Blautia</taxon>
    </lineage>
</organism>
<gene>
    <name evidence="1" type="ORF">H8Z82_14445</name>
</gene>
<reference evidence="1 2" key="1">
    <citation type="submission" date="2020-08" db="EMBL/GenBank/DDBJ databases">
        <title>Genome public.</title>
        <authorList>
            <person name="Liu C."/>
            <person name="Sun Q."/>
        </authorList>
    </citation>
    <scope>NUCLEOTIDE SEQUENCE [LARGE SCALE GENOMIC DNA]</scope>
    <source>
        <strain evidence="1 2">M29</strain>
    </source>
</reference>